<protein>
    <submittedName>
        <fullName evidence="3">Protein nipsnap homolog 3a</fullName>
    </submittedName>
</protein>
<gene>
    <name evidence="3" type="ORF">PoB_001629200</name>
</gene>
<dbReference type="InterPro" id="IPR051557">
    <property type="entry name" value="NipSnap_domain"/>
</dbReference>
<dbReference type="EMBL" id="BLXT01001950">
    <property type="protein sequence ID" value="GFN89786.1"/>
    <property type="molecule type" value="Genomic_DNA"/>
</dbReference>
<dbReference type="AlphaFoldDB" id="A0AAV3Z5E1"/>
<dbReference type="InterPro" id="IPR011008">
    <property type="entry name" value="Dimeric_a/b-barrel"/>
</dbReference>
<feature type="domain" description="NIPSNAP" evidence="2">
    <location>
        <begin position="62"/>
        <end position="158"/>
    </location>
</feature>
<dbReference type="PANTHER" id="PTHR21017:SF19">
    <property type="entry name" value="PROTEIN NIPSNAP HOMOLOG 3B"/>
    <property type="match status" value="1"/>
</dbReference>
<evidence type="ECO:0000313" key="3">
    <source>
        <dbReference type="EMBL" id="GFN89786.1"/>
    </source>
</evidence>
<dbReference type="SUPFAM" id="SSF54909">
    <property type="entry name" value="Dimeric alpha+beta barrel"/>
    <property type="match status" value="1"/>
</dbReference>
<evidence type="ECO:0000259" key="2">
    <source>
        <dbReference type="Pfam" id="PF07978"/>
    </source>
</evidence>
<keyword evidence="4" id="KW-1185">Reference proteome</keyword>
<proteinExistence type="inferred from homology"/>
<organism evidence="3 4">
    <name type="scientific">Plakobranchus ocellatus</name>
    <dbReference type="NCBI Taxonomy" id="259542"/>
    <lineage>
        <taxon>Eukaryota</taxon>
        <taxon>Metazoa</taxon>
        <taxon>Spiralia</taxon>
        <taxon>Lophotrochozoa</taxon>
        <taxon>Mollusca</taxon>
        <taxon>Gastropoda</taxon>
        <taxon>Heterobranchia</taxon>
        <taxon>Euthyneura</taxon>
        <taxon>Panpulmonata</taxon>
        <taxon>Sacoglossa</taxon>
        <taxon>Placobranchoidea</taxon>
        <taxon>Plakobranchidae</taxon>
        <taxon>Plakobranchus</taxon>
    </lineage>
</organism>
<dbReference type="InterPro" id="IPR012577">
    <property type="entry name" value="NIPSNAP"/>
</dbReference>
<sequence length="337" mass="37218">MSSLRLAPFLRYASPYFKHAGTTYPKAASLQVSTSATPQFLSVTNTKNFFSSDAKQSSSPIFEIRSYRGSPNEFKTLVELFNEHIQKRTRHSKLVGFWTAEIGDVISQIVHLWEYDSLGHRLAVRKALAQDEEWSSEFLTKALTKMDVLMNRLVVPVPGTKLDLKFMNDSNAVYVLQTIDSASKQDTLVKSNVADEKLVGRFSCLLGPGNTEYRLWRYTNIDSVTESCLFRARDSPSKGSSILLYPTVFSPIKPARGQPVGLVGYYCPEASPWDTIVPRPARGASGILLSPGQPVGLVGYYCPQASPRPAHGASGILLSPGQPEASPHELQVILETF</sequence>
<evidence type="ECO:0000313" key="4">
    <source>
        <dbReference type="Proteomes" id="UP000735302"/>
    </source>
</evidence>
<reference evidence="3 4" key="1">
    <citation type="journal article" date="2021" name="Elife">
        <title>Chloroplast acquisition without the gene transfer in kleptoplastic sea slugs, Plakobranchus ocellatus.</title>
        <authorList>
            <person name="Maeda T."/>
            <person name="Takahashi S."/>
            <person name="Yoshida T."/>
            <person name="Shimamura S."/>
            <person name="Takaki Y."/>
            <person name="Nagai Y."/>
            <person name="Toyoda A."/>
            <person name="Suzuki Y."/>
            <person name="Arimoto A."/>
            <person name="Ishii H."/>
            <person name="Satoh N."/>
            <person name="Nishiyama T."/>
            <person name="Hasebe M."/>
            <person name="Maruyama T."/>
            <person name="Minagawa J."/>
            <person name="Obokata J."/>
            <person name="Shigenobu S."/>
        </authorList>
    </citation>
    <scope>NUCLEOTIDE SEQUENCE [LARGE SCALE GENOMIC DNA]</scope>
</reference>
<dbReference type="Pfam" id="PF07978">
    <property type="entry name" value="NIPSNAP"/>
    <property type="match status" value="1"/>
</dbReference>
<dbReference type="Gene3D" id="3.30.70.100">
    <property type="match status" value="1"/>
</dbReference>
<dbReference type="Proteomes" id="UP000735302">
    <property type="component" value="Unassembled WGS sequence"/>
</dbReference>
<evidence type="ECO:0000256" key="1">
    <source>
        <dbReference type="ARBA" id="ARBA00005291"/>
    </source>
</evidence>
<accession>A0AAV3Z5E1</accession>
<dbReference type="PANTHER" id="PTHR21017">
    <property type="entry name" value="NIPSNAP-RELATED"/>
    <property type="match status" value="1"/>
</dbReference>
<comment type="caution">
    <text evidence="3">The sequence shown here is derived from an EMBL/GenBank/DDBJ whole genome shotgun (WGS) entry which is preliminary data.</text>
</comment>
<dbReference type="GO" id="GO:0005739">
    <property type="term" value="C:mitochondrion"/>
    <property type="evidence" value="ECO:0007669"/>
    <property type="project" value="TreeGrafter"/>
</dbReference>
<comment type="similarity">
    <text evidence="1">Belongs to the NipSnap family.</text>
</comment>
<name>A0AAV3Z5E1_9GAST</name>
<dbReference type="GO" id="GO:0000423">
    <property type="term" value="P:mitophagy"/>
    <property type="evidence" value="ECO:0007669"/>
    <property type="project" value="UniProtKB-ARBA"/>
</dbReference>